<evidence type="ECO:0000313" key="2">
    <source>
        <dbReference type="EnsemblProtists" id="EOD25852"/>
    </source>
</evidence>
<organism evidence="2 3">
    <name type="scientific">Emiliania huxleyi (strain CCMP1516)</name>
    <dbReference type="NCBI Taxonomy" id="280463"/>
    <lineage>
        <taxon>Eukaryota</taxon>
        <taxon>Haptista</taxon>
        <taxon>Haptophyta</taxon>
        <taxon>Prymnesiophyceae</taxon>
        <taxon>Isochrysidales</taxon>
        <taxon>Noelaerhabdaceae</taxon>
        <taxon>Emiliania</taxon>
    </lineage>
</organism>
<keyword evidence="3" id="KW-1185">Reference proteome</keyword>
<dbReference type="HOGENOM" id="CLU_352137_0_0_1"/>
<feature type="region of interest" description="Disordered" evidence="1">
    <location>
        <begin position="183"/>
        <end position="219"/>
    </location>
</feature>
<dbReference type="AlphaFoldDB" id="A0A0D3JQR7"/>
<proteinExistence type="predicted"/>
<sequence>MPTVELRLPKGVSHVFDIDGDRLVRDVGSVIAEKLPSEIVTTEENTAFVFGDCSMPYAEFFKGLTNNEVTLGELGDFTIQIDDVPPGSVEVTVVEQGGGTRTVTVPTPGKVGALQAALGQAYDGDMSTMTLMMEGKFKVVVNVVENMDEEMLSLLSRGLANLPPMMRPAADPTFETLSVHLAPGARTKPTTAGGGGGGGEGGEDATGAGGGEGGGEDGRVPIFSQTNEFAQECTTKTRAAIREAQSTNEVDTVPTPLEPAHWLQGLAVAARGAPEREVDTLPPPASPRGSGRPEGEHDGDHFDLIAGYIPGSDVVPHSRVDLDQQAMEAALAEAVPDFATAKQWYSVGGNSIKSGNTNRTIKGFSTGAQGKMYDNCPGCPYKTYEAFYGYYGDFDYADRLVSAALDGADMAFASGRHGPNNFASLGPAARIEAAKKGSAYMNVWMYVIREFEDAIDDCTSCTGDNCNEFSLNGGSVHAWDEGVAFYAGSLEGASGSPSGKLVWRLAEKRCANFGTCGLNGGETSGTSQINHLLLAQFQEGERLLQTGQCDRVRPVVDEIISLMTVPLVQGSLRYAYKIGEQPEERSQKNAAEGAIFTAAVLPLVHECDAAAAATISADMKFGLFDQGDLPDFQAVKAAFESTYACLGITCEHVGGLVDADGDPLHAMTAPCDDGPAFPLIAGYIPGSDVVPHSRVDLDQQAMEAALAEAVPDFATAKQWYSVGGNSIKSGNTNRTIKGFSTGAHRSTNIKPQIDSCPLDVPFAVQMGCAKPRSFDVQTRSMKSARRRTATAGGTRQGSL</sequence>
<feature type="compositionally biased region" description="Low complexity" evidence="1">
    <location>
        <begin position="789"/>
        <end position="799"/>
    </location>
</feature>
<evidence type="ECO:0008006" key="4">
    <source>
        <dbReference type="Google" id="ProtNLM"/>
    </source>
</evidence>
<feature type="region of interest" description="Disordered" evidence="1">
    <location>
        <begin position="272"/>
        <end position="300"/>
    </location>
</feature>
<dbReference type="KEGG" id="ehx:EMIHUDRAFT_100764"/>
<dbReference type="GeneID" id="17271398"/>
<dbReference type="Proteomes" id="UP000013827">
    <property type="component" value="Unassembled WGS sequence"/>
</dbReference>
<accession>A0A0D3JQR7</accession>
<feature type="region of interest" description="Disordered" evidence="1">
    <location>
        <begin position="777"/>
        <end position="799"/>
    </location>
</feature>
<name>A0A0D3JQR7_EMIH1</name>
<dbReference type="RefSeq" id="XP_005778281.1">
    <property type="nucleotide sequence ID" value="XM_005778224.1"/>
</dbReference>
<dbReference type="EnsemblProtists" id="EOD25852">
    <property type="protein sequence ID" value="EOD25852"/>
    <property type="gene ID" value="EMIHUDRAFT_100764"/>
</dbReference>
<reference evidence="2" key="2">
    <citation type="submission" date="2024-10" db="UniProtKB">
        <authorList>
            <consortium name="EnsemblProtists"/>
        </authorList>
    </citation>
    <scope>IDENTIFICATION</scope>
</reference>
<evidence type="ECO:0000256" key="1">
    <source>
        <dbReference type="SAM" id="MobiDB-lite"/>
    </source>
</evidence>
<dbReference type="InterPro" id="IPR011643">
    <property type="entry name" value="HCR1"/>
</dbReference>
<dbReference type="PaxDb" id="2903-EOD25852"/>
<feature type="compositionally biased region" description="Basic and acidic residues" evidence="1">
    <location>
        <begin position="291"/>
        <end position="300"/>
    </location>
</feature>
<reference evidence="3" key="1">
    <citation type="journal article" date="2013" name="Nature">
        <title>Pan genome of the phytoplankton Emiliania underpins its global distribution.</title>
        <authorList>
            <person name="Read B.A."/>
            <person name="Kegel J."/>
            <person name="Klute M.J."/>
            <person name="Kuo A."/>
            <person name="Lefebvre S.C."/>
            <person name="Maumus F."/>
            <person name="Mayer C."/>
            <person name="Miller J."/>
            <person name="Monier A."/>
            <person name="Salamov A."/>
            <person name="Young J."/>
            <person name="Aguilar M."/>
            <person name="Claverie J.M."/>
            <person name="Frickenhaus S."/>
            <person name="Gonzalez K."/>
            <person name="Herman E.K."/>
            <person name="Lin Y.C."/>
            <person name="Napier J."/>
            <person name="Ogata H."/>
            <person name="Sarno A.F."/>
            <person name="Shmutz J."/>
            <person name="Schroeder D."/>
            <person name="de Vargas C."/>
            <person name="Verret F."/>
            <person name="von Dassow P."/>
            <person name="Valentin K."/>
            <person name="Van de Peer Y."/>
            <person name="Wheeler G."/>
            <person name="Dacks J.B."/>
            <person name="Delwiche C.F."/>
            <person name="Dyhrman S.T."/>
            <person name="Glockner G."/>
            <person name="John U."/>
            <person name="Richards T."/>
            <person name="Worden A.Z."/>
            <person name="Zhang X."/>
            <person name="Grigoriev I.V."/>
            <person name="Allen A.E."/>
            <person name="Bidle K."/>
            <person name="Borodovsky M."/>
            <person name="Bowler C."/>
            <person name="Brownlee C."/>
            <person name="Cock J.M."/>
            <person name="Elias M."/>
            <person name="Gladyshev V.N."/>
            <person name="Groth M."/>
            <person name="Guda C."/>
            <person name="Hadaegh A."/>
            <person name="Iglesias-Rodriguez M.D."/>
            <person name="Jenkins J."/>
            <person name="Jones B.M."/>
            <person name="Lawson T."/>
            <person name="Leese F."/>
            <person name="Lindquist E."/>
            <person name="Lobanov A."/>
            <person name="Lomsadze A."/>
            <person name="Malik S.B."/>
            <person name="Marsh M.E."/>
            <person name="Mackinder L."/>
            <person name="Mock T."/>
            <person name="Mueller-Roeber B."/>
            <person name="Pagarete A."/>
            <person name="Parker M."/>
            <person name="Probert I."/>
            <person name="Quesneville H."/>
            <person name="Raines C."/>
            <person name="Rensing S.A."/>
            <person name="Riano-Pachon D.M."/>
            <person name="Richier S."/>
            <person name="Rokitta S."/>
            <person name="Shiraiwa Y."/>
            <person name="Soanes D.M."/>
            <person name="van der Giezen M."/>
            <person name="Wahlund T.M."/>
            <person name="Williams B."/>
            <person name="Wilson W."/>
            <person name="Wolfe G."/>
            <person name="Wurch L.L."/>
        </authorList>
    </citation>
    <scope>NUCLEOTIDE SEQUENCE</scope>
</reference>
<protein>
    <recommendedName>
        <fullName evidence="4">SCP2 domain-containing protein</fullName>
    </recommendedName>
</protein>
<dbReference type="eggNOG" id="ENOG502S5ZS">
    <property type="taxonomic scope" value="Eukaryota"/>
</dbReference>
<evidence type="ECO:0000313" key="3">
    <source>
        <dbReference type="Proteomes" id="UP000013827"/>
    </source>
</evidence>
<dbReference type="Pfam" id="PF07692">
    <property type="entry name" value="Fea1"/>
    <property type="match status" value="1"/>
</dbReference>